<evidence type="ECO:0000256" key="6">
    <source>
        <dbReference type="ARBA" id="ARBA00022741"/>
    </source>
</evidence>
<evidence type="ECO:0000313" key="12">
    <source>
        <dbReference type="EMBL" id="PIW91308.1"/>
    </source>
</evidence>
<dbReference type="Proteomes" id="UP000236840">
    <property type="component" value="Unassembled WGS sequence"/>
</dbReference>
<comment type="similarity">
    <text evidence="2">Belongs to the UMP kinase family.</text>
</comment>
<dbReference type="GO" id="GO:0006225">
    <property type="term" value="P:UDP biosynthetic process"/>
    <property type="evidence" value="ECO:0007669"/>
    <property type="project" value="TreeGrafter"/>
</dbReference>
<keyword evidence="9" id="KW-0665">Pyrimidine biosynthesis</keyword>
<dbReference type="EC" id="2.7.4.22" evidence="3"/>
<dbReference type="GO" id="GO:0005524">
    <property type="term" value="F:ATP binding"/>
    <property type="evidence" value="ECO:0007669"/>
    <property type="project" value="UniProtKB-KW"/>
</dbReference>
<comment type="pathway">
    <text evidence="1">Pyrimidine metabolism; CTP biosynthesis via de novo pathway; UDP from UMP (UMPK route): step 1/1.</text>
</comment>
<evidence type="ECO:0000259" key="11">
    <source>
        <dbReference type="Pfam" id="PF00696"/>
    </source>
</evidence>
<sequence length="245" mass="27734">MSNSKTIIVSLGGSIISPKVGKININFLRNFRRLILKFLKKRFKFIIIVGGGKTCRLYQLAASKIVTLPNEDRDWLGIHTTRLNAHLLRTIFRRVAYPVILDDPKKPLKNDWTPTLPPPSQPSAGPQLLVASGWRPGRSTDYIAVLLARRFKIKEIINAGDVSFIYDKDPDIYKNAKAFKKITWREYRKLVGSRWSPGLSTPFDPIAAKLAEKLKIRALIIKGTEIKNFEKVLLGEKFRGTVIGP</sequence>
<dbReference type="InterPro" id="IPR001048">
    <property type="entry name" value="Asp/Glu/Uridylate_kinase"/>
</dbReference>
<keyword evidence="7 12" id="KW-0418">Kinase</keyword>
<keyword evidence="4" id="KW-0963">Cytoplasm</keyword>
<evidence type="ECO:0000256" key="5">
    <source>
        <dbReference type="ARBA" id="ARBA00022679"/>
    </source>
</evidence>
<feature type="domain" description="Aspartate/glutamate/uridylate kinase" evidence="11">
    <location>
        <begin position="5"/>
        <end position="221"/>
    </location>
</feature>
<evidence type="ECO:0000313" key="13">
    <source>
        <dbReference type="Proteomes" id="UP000236840"/>
    </source>
</evidence>
<protein>
    <recommendedName>
        <fullName evidence="3">UMP kinase</fullName>
        <ecNumber evidence="3">2.7.4.22</ecNumber>
    </recommendedName>
    <alternativeName>
        <fullName evidence="10">Uridine monophosphate kinase</fullName>
    </alternativeName>
</protein>
<dbReference type="NCBIfam" id="TIGR02076">
    <property type="entry name" value="pyrH_arch"/>
    <property type="match status" value="1"/>
</dbReference>
<reference evidence="13" key="1">
    <citation type="submission" date="2017-09" db="EMBL/GenBank/DDBJ databases">
        <title>Depth-based differentiation of microbial function through sediment-hosted aquifers and enrichment of novel symbionts in the deep terrestrial subsurface.</title>
        <authorList>
            <person name="Probst A.J."/>
            <person name="Ladd B."/>
            <person name="Jarett J.K."/>
            <person name="Geller-Mcgrath D.E."/>
            <person name="Sieber C.M.K."/>
            <person name="Emerson J.B."/>
            <person name="Anantharaman K."/>
            <person name="Thomas B.C."/>
            <person name="Malmstrom R."/>
            <person name="Stieglmeier M."/>
            <person name="Klingl A."/>
            <person name="Woyke T."/>
            <person name="Ryan C.M."/>
            <person name="Banfield J.F."/>
        </authorList>
    </citation>
    <scope>NUCLEOTIDE SEQUENCE [LARGE SCALE GENOMIC DNA]</scope>
</reference>
<dbReference type="AlphaFoldDB" id="A0A2H9N1G4"/>
<dbReference type="PANTHER" id="PTHR42833">
    <property type="entry name" value="URIDYLATE KINASE"/>
    <property type="match status" value="1"/>
</dbReference>
<evidence type="ECO:0000256" key="7">
    <source>
        <dbReference type="ARBA" id="ARBA00022777"/>
    </source>
</evidence>
<dbReference type="PANTHER" id="PTHR42833:SF4">
    <property type="entry name" value="URIDYLATE KINASE PUMPKIN, CHLOROPLASTIC"/>
    <property type="match status" value="1"/>
</dbReference>
<comment type="caution">
    <text evidence="12">The sequence shown here is derived from an EMBL/GenBank/DDBJ whole genome shotgun (WGS) entry which is preliminary data.</text>
</comment>
<evidence type="ECO:0000256" key="9">
    <source>
        <dbReference type="ARBA" id="ARBA00022975"/>
    </source>
</evidence>
<gene>
    <name evidence="12" type="ORF">COZ90_01240</name>
</gene>
<organism evidence="12 13">
    <name type="scientific">Candidatus Nealsonbacteria bacterium CG_4_8_14_3_um_filter_37_36</name>
    <dbReference type="NCBI Taxonomy" id="1974688"/>
    <lineage>
        <taxon>Bacteria</taxon>
        <taxon>Candidatus Nealsoniibacteriota</taxon>
    </lineage>
</organism>
<evidence type="ECO:0000256" key="2">
    <source>
        <dbReference type="ARBA" id="ARBA00007614"/>
    </source>
</evidence>
<evidence type="ECO:0000256" key="3">
    <source>
        <dbReference type="ARBA" id="ARBA00012899"/>
    </source>
</evidence>
<dbReference type="GO" id="GO:0033862">
    <property type="term" value="F:UMP kinase activity"/>
    <property type="evidence" value="ECO:0007669"/>
    <property type="project" value="UniProtKB-EC"/>
</dbReference>
<dbReference type="EMBL" id="PFHJ01000029">
    <property type="protein sequence ID" value="PIW91308.1"/>
    <property type="molecule type" value="Genomic_DNA"/>
</dbReference>
<keyword evidence="8" id="KW-0067">ATP-binding</keyword>
<evidence type="ECO:0000256" key="10">
    <source>
        <dbReference type="ARBA" id="ARBA00032092"/>
    </source>
</evidence>
<dbReference type="InterPro" id="IPR011818">
    <property type="entry name" value="Uridylate_kinase_arch/spir"/>
</dbReference>
<dbReference type="Gene3D" id="3.40.1160.10">
    <property type="entry name" value="Acetylglutamate kinase-like"/>
    <property type="match status" value="1"/>
</dbReference>
<proteinExistence type="inferred from homology"/>
<keyword evidence="5" id="KW-0808">Transferase</keyword>
<dbReference type="SUPFAM" id="SSF53633">
    <property type="entry name" value="Carbamate kinase-like"/>
    <property type="match status" value="1"/>
</dbReference>
<accession>A0A2H9N1G4</accession>
<evidence type="ECO:0000256" key="4">
    <source>
        <dbReference type="ARBA" id="ARBA00022490"/>
    </source>
</evidence>
<keyword evidence="6" id="KW-0547">Nucleotide-binding</keyword>
<evidence type="ECO:0000256" key="1">
    <source>
        <dbReference type="ARBA" id="ARBA00004791"/>
    </source>
</evidence>
<dbReference type="InterPro" id="IPR036393">
    <property type="entry name" value="AceGlu_kinase-like_sf"/>
</dbReference>
<name>A0A2H9N1G4_9BACT</name>
<evidence type="ECO:0000256" key="8">
    <source>
        <dbReference type="ARBA" id="ARBA00022840"/>
    </source>
</evidence>
<dbReference type="Pfam" id="PF00696">
    <property type="entry name" value="AA_kinase"/>
    <property type="match status" value="1"/>
</dbReference>